<evidence type="ECO:0000313" key="5">
    <source>
        <dbReference type="Proteomes" id="UP000248863"/>
    </source>
</evidence>
<dbReference type="OrthoDB" id="185319at2"/>
<dbReference type="Gene3D" id="3.40.50.2000">
    <property type="entry name" value="Glycogen Phosphorylase B"/>
    <property type="match status" value="2"/>
</dbReference>
<dbReference type="InterPro" id="IPR028098">
    <property type="entry name" value="Glyco_trans_4-like_N"/>
</dbReference>
<dbReference type="GO" id="GO:0016757">
    <property type="term" value="F:glycosyltransferase activity"/>
    <property type="evidence" value="ECO:0007669"/>
    <property type="project" value="InterPro"/>
</dbReference>
<keyword evidence="5" id="KW-1185">Reference proteome</keyword>
<feature type="domain" description="Glycosyl transferase family 1" evidence="2">
    <location>
        <begin position="212"/>
        <end position="357"/>
    </location>
</feature>
<dbReference type="Proteomes" id="UP000248863">
    <property type="component" value="Unassembled WGS sequence"/>
</dbReference>
<proteinExistence type="predicted"/>
<dbReference type="AlphaFoldDB" id="A0A327KM84"/>
<protein>
    <submittedName>
        <fullName evidence="4">Glycosyltransferase WbuB</fullName>
    </submittedName>
</protein>
<organism evidence="4 5">
    <name type="scientific">Rhodoplanes elegans</name>
    <dbReference type="NCBI Taxonomy" id="29408"/>
    <lineage>
        <taxon>Bacteria</taxon>
        <taxon>Pseudomonadati</taxon>
        <taxon>Pseudomonadota</taxon>
        <taxon>Alphaproteobacteria</taxon>
        <taxon>Hyphomicrobiales</taxon>
        <taxon>Nitrobacteraceae</taxon>
        <taxon>Rhodoplanes</taxon>
    </lineage>
</organism>
<evidence type="ECO:0000259" key="2">
    <source>
        <dbReference type="Pfam" id="PF00534"/>
    </source>
</evidence>
<feature type="region of interest" description="Disordered" evidence="1">
    <location>
        <begin position="392"/>
        <end position="415"/>
    </location>
</feature>
<evidence type="ECO:0000259" key="3">
    <source>
        <dbReference type="Pfam" id="PF13579"/>
    </source>
</evidence>
<dbReference type="EMBL" id="NPEU01000077">
    <property type="protein sequence ID" value="RAI39411.1"/>
    <property type="molecule type" value="Genomic_DNA"/>
</dbReference>
<dbReference type="Pfam" id="PF13579">
    <property type="entry name" value="Glyco_trans_4_4"/>
    <property type="match status" value="1"/>
</dbReference>
<keyword evidence="4" id="KW-0808">Transferase</keyword>
<name>A0A327KM84_9BRAD</name>
<dbReference type="CDD" id="cd03794">
    <property type="entry name" value="GT4_WbuB-like"/>
    <property type="match status" value="1"/>
</dbReference>
<sequence>MKLLLLTFYYPPDLSAGSFRAAALVEALQQRAGPGLEIDVLTTLPNRYQSHAQAAEAHEQIGPVSITRIALPRHSSGLADQAAAFLQFARRVLMRRGPRYDVVVATSSRLMTAALGAVMARRSRAPLYLDIRDLFTDTMADVFSGSALAAALPVLERVERWTFRSAAHINMVSPGFREHLEKVVPGGSFSYFTNGIDTDFLDADFTRPEPAEARPLQILYAGNIGEGQGLHRILPEAARRLGDAVQFVVVGDGGRRKALEAEIADLPSGRVVLRDPVPRAQLHALYRDADMLLVHLNDYRAFKKVLPSKLFEYAATGKRILAGVSGYAEQFVRDEIPGAEVFFPCDVDGLAASIERLSGLPATIDRSAFVATHARTRIMDRMAADVLSRVPGGDGDARHASTGAGPGAVPGRAEH</sequence>
<dbReference type="Pfam" id="PF00534">
    <property type="entry name" value="Glycos_transf_1"/>
    <property type="match status" value="1"/>
</dbReference>
<evidence type="ECO:0000313" key="4">
    <source>
        <dbReference type="EMBL" id="RAI39411.1"/>
    </source>
</evidence>
<gene>
    <name evidence="4" type="ORF">CH338_09495</name>
</gene>
<feature type="domain" description="Glycosyltransferase subfamily 4-like N-terminal" evidence="3">
    <location>
        <begin position="20"/>
        <end position="181"/>
    </location>
</feature>
<dbReference type="PANTHER" id="PTHR12526">
    <property type="entry name" value="GLYCOSYLTRANSFERASE"/>
    <property type="match status" value="1"/>
</dbReference>
<comment type="caution">
    <text evidence="4">The sequence shown here is derived from an EMBL/GenBank/DDBJ whole genome shotgun (WGS) entry which is preliminary data.</text>
</comment>
<reference evidence="4 5" key="1">
    <citation type="submission" date="2017-07" db="EMBL/GenBank/DDBJ databases">
        <title>Draft Genome Sequences of Select Purple Nonsulfur Bacteria.</title>
        <authorList>
            <person name="Lasarre B."/>
            <person name="Mckinlay J.B."/>
        </authorList>
    </citation>
    <scope>NUCLEOTIDE SEQUENCE [LARGE SCALE GENOMIC DNA]</scope>
    <source>
        <strain evidence="4 5">DSM 11907</strain>
    </source>
</reference>
<dbReference type="SUPFAM" id="SSF53756">
    <property type="entry name" value="UDP-Glycosyltransferase/glycogen phosphorylase"/>
    <property type="match status" value="1"/>
</dbReference>
<dbReference type="RefSeq" id="WP_111356860.1">
    <property type="nucleotide sequence ID" value="NZ_NHSK01000130.1"/>
</dbReference>
<accession>A0A327KM84</accession>
<evidence type="ECO:0000256" key="1">
    <source>
        <dbReference type="SAM" id="MobiDB-lite"/>
    </source>
</evidence>
<dbReference type="InterPro" id="IPR001296">
    <property type="entry name" value="Glyco_trans_1"/>
</dbReference>